<dbReference type="CDD" id="cd00761">
    <property type="entry name" value="Glyco_tranf_GTA_type"/>
    <property type="match status" value="1"/>
</dbReference>
<dbReference type="PANTHER" id="PTHR43179:SF12">
    <property type="entry name" value="GALACTOFURANOSYLTRANSFERASE GLFT2"/>
    <property type="match status" value="1"/>
</dbReference>
<protein>
    <submittedName>
        <fullName evidence="5">Glycosyltransferase</fullName>
    </submittedName>
</protein>
<evidence type="ECO:0000256" key="3">
    <source>
        <dbReference type="ARBA" id="ARBA00022679"/>
    </source>
</evidence>
<accession>A0A6L5QMS5</accession>
<keyword evidence="3 5" id="KW-0808">Transferase</keyword>
<reference evidence="5 6" key="1">
    <citation type="submission" date="2019-11" db="EMBL/GenBank/DDBJ databases">
        <title>Novel species isolated from a subtropical stream in China.</title>
        <authorList>
            <person name="Lu H."/>
        </authorList>
    </citation>
    <scope>NUCLEOTIDE SEQUENCE [LARGE SCALE GENOMIC DNA]</scope>
    <source>
        <strain evidence="5 6">FT25W</strain>
    </source>
</reference>
<keyword evidence="6" id="KW-1185">Reference proteome</keyword>
<dbReference type="Gene3D" id="3.90.550.10">
    <property type="entry name" value="Spore Coat Polysaccharide Biosynthesis Protein SpsA, Chain A"/>
    <property type="match status" value="1"/>
</dbReference>
<name>A0A6L5QMS5_9BURK</name>
<organism evidence="5 6">
    <name type="scientific">Duganella alba</name>
    <dbReference type="NCBI Taxonomy" id="2666081"/>
    <lineage>
        <taxon>Bacteria</taxon>
        <taxon>Pseudomonadati</taxon>
        <taxon>Pseudomonadota</taxon>
        <taxon>Betaproteobacteria</taxon>
        <taxon>Burkholderiales</taxon>
        <taxon>Oxalobacteraceae</taxon>
        <taxon>Telluria group</taxon>
        <taxon>Duganella</taxon>
    </lineage>
</organism>
<evidence type="ECO:0000313" key="5">
    <source>
        <dbReference type="EMBL" id="MRX10989.1"/>
    </source>
</evidence>
<dbReference type="Pfam" id="PF00535">
    <property type="entry name" value="Glycos_transf_2"/>
    <property type="match status" value="1"/>
</dbReference>
<dbReference type="PANTHER" id="PTHR43179">
    <property type="entry name" value="RHAMNOSYLTRANSFERASE WBBL"/>
    <property type="match status" value="1"/>
</dbReference>
<comment type="caution">
    <text evidence="5">The sequence shown here is derived from an EMBL/GenBank/DDBJ whole genome shotgun (WGS) entry which is preliminary data.</text>
</comment>
<dbReference type="SUPFAM" id="SSF53448">
    <property type="entry name" value="Nucleotide-diphospho-sugar transferases"/>
    <property type="match status" value="1"/>
</dbReference>
<evidence type="ECO:0000256" key="1">
    <source>
        <dbReference type="ARBA" id="ARBA00006739"/>
    </source>
</evidence>
<feature type="domain" description="Glycosyltransferase 2-like" evidence="4">
    <location>
        <begin position="19"/>
        <end position="183"/>
    </location>
</feature>
<dbReference type="GO" id="GO:0016757">
    <property type="term" value="F:glycosyltransferase activity"/>
    <property type="evidence" value="ECO:0007669"/>
    <property type="project" value="UniProtKB-KW"/>
</dbReference>
<evidence type="ECO:0000259" key="4">
    <source>
        <dbReference type="Pfam" id="PF00535"/>
    </source>
</evidence>
<proteinExistence type="inferred from homology"/>
<dbReference type="AlphaFoldDB" id="A0A6L5QMS5"/>
<dbReference type="InterPro" id="IPR001173">
    <property type="entry name" value="Glyco_trans_2-like"/>
</dbReference>
<evidence type="ECO:0000313" key="6">
    <source>
        <dbReference type="Proteomes" id="UP000481037"/>
    </source>
</evidence>
<gene>
    <name evidence="5" type="ORF">GJ697_24505</name>
</gene>
<keyword evidence="2" id="KW-0328">Glycosyltransferase</keyword>
<dbReference type="RefSeq" id="WP_154369057.1">
    <property type="nucleotide sequence ID" value="NZ_WKJM01000027.1"/>
</dbReference>
<dbReference type="EMBL" id="WKJM01000027">
    <property type="protein sequence ID" value="MRX10989.1"/>
    <property type="molecule type" value="Genomic_DNA"/>
</dbReference>
<sequence>MDIQAGAGGARQLTGLAVGLCTYKRRVSLERTLQHVAIAAQHVDSAPVVIVVDNDGDDPAVEQSVRAFGQQSGLQVCYRVERTPGISAARNAIFDEADRLGVRHMAMLDDDEWPSPQWLAELLKSAREQQAVVVGGPVRPVFPDSAARLRKYSRYWSVDRQLLHGKPFVFCTCNFLIDMQAIRETPRPLFDAEFGLSGGGDTVFFRGLFFAGHPMAWSEAAWINEEVPTSRASFKWMRQRRYRTGNHAVRWESIGGGGLRSFAKTLGLSVRLPLYPLFRREPESPLVGWLLEWDKLRGRWTGHFGGVFVEYARPVAPGEKVCR</sequence>
<dbReference type="InterPro" id="IPR029044">
    <property type="entry name" value="Nucleotide-diphossugar_trans"/>
</dbReference>
<evidence type="ECO:0000256" key="2">
    <source>
        <dbReference type="ARBA" id="ARBA00022676"/>
    </source>
</evidence>
<dbReference type="Proteomes" id="UP000481037">
    <property type="component" value="Unassembled WGS sequence"/>
</dbReference>
<comment type="similarity">
    <text evidence="1">Belongs to the glycosyltransferase 2 family.</text>
</comment>